<dbReference type="InterPro" id="IPR030400">
    <property type="entry name" value="Sedolisin_dom"/>
</dbReference>
<feature type="chain" id="PRO_5042929295" description="Peptidase S53 domain-containing protein" evidence="8">
    <location>
        <begin position="23"/>
        <end position="709"/>
    </location>
</feature>
<feature type="domain" description="Peptidase S53" evidence="9">
    <location>
        <begin position="205"/>
        <end position="708"/>
    </location>
</feature>
<comment type="cofactor">
    <cofactor evidence="7">
        <name>Ca(2+)</name>
        <dbReference type="ChEBI" id="CHEBI:29108"/>
    </cofactor>
    <text evidence="7">Binds 1 Ca(2+) ion per subunit.</text>
</comment>
<evidence type="ECO:0000259" key="9">
    <source>
        <dbReference type="PROSITE" id="PS51695"/>
    </source>
</evidence>
<dbReference type="PANTHER" id="PTHR14218:SF38">
    <property type="entry name" value="PEPTIDASE S53 DOMAIN-CONTAINING PROTEIN"/>
    <property type="match status" value="1"/>
</dbReference>
<feature type="binding site" evidence="7">
    <location>
        <position position="688"/>
    </location>
    <ligand>
        <name>Ca(2+)</name>
        <dbReference type="ChEBI" id="CHEBI:29108"/>
    </ligand>
</feature>
<keyword evidence="6" id="KW-0865">Zymogen</keyword>
<dbReference type="CDD" id="cd04056">
    <property type="entry name" value="Peptidases_S53"/>
    <property type="match status" value="1"/>
</dbReference>
<dbReference type="Pfam" id="PF00082">
    <property type="entry name" value="Peptidase_S8"/>
    <property type="match status" value="1"/>
</dbReference>
<dbReference type="GO" id="GO:0046872">
    <property type="term" value="F:metal ion binding"/>
    <property type="evidence" value="ECO:0007669"/>
    <property type="project" value="UniProtKB-UniRule"/>
</dbReference>
<dbReference type="SUPFAM" id="SSF52743">
    <property type="entry name" value="Subtilisin-like"/>
    <property type="match status" value="1"/>
</dbReference>
<accession>A0AAN7TY79</accession>
<dbReference type="CDD" id="cd11377">
    <property type="entry name" value="Pro-peptidase_S53"/>
    <property type="match status" value="1"/>
</dbReference>
<sequence>MILNKLLLLILILNILFLFTNAYVNNDIREIIANIRKPPTYFNFKSIANKNEIVEFKILLKQNNLNILEDKFWDVSNPKSLNYGKFLSSNDIDSIIAPSKEDVQIVIDWLLDNKMLKSEMIIFSDFIQIRTNVLKASNLFFSEFGVYQSELSKKERIRIIGEASIPIDILNKIDLILGLSDFIEDNKMSENMRQSRLDVKSSQLSISPQVIRDYYGIPNGSIGVNSKSSQSIGAFSDYYSSGALENFDQQFSIENVRVINLGSPSCFGENCGQLESDLDIQYMTSIGNNITTYFLESSNGQWVLDWCTTIQAFEPMPSIASLSYSWIEIEQCEITQDCYNLGINSLVYIQRTNVEFQKIGLRGTSIFVSSGDDGAPAFYSVSGNCPIDGINGYCPFGGCEHTTSNCPTITIVNSNYTETPNCFYPANQMGVACRELIIVPEVIDALSTFQQINTHCNFQYENDQFGNTHIYSNCSCEDLTPVSGEGFKMVGYSFDPSNGPIFNPDFPASSPYVTSVGATEIYQSPQPESVCSIESGSIITSGGGFSVTQSQPYYQIDAVNNYLQQQSSSSSLPSFGFNASNRAYPDISLVGSKFSIVQSNNISSDSCPCTMISVDGTSCSSPSIAAMFSLINDKLLNAGKSTLGFLNPLLYQAAKESPNVFNDIINGNINCNRMYCCEYGYEAVTGFDPASGLGSIVYSNMENYILSQK</sequence>
<evidence type="ECO:0000256" key="5">
    <source>
        <dbReference type="ARBA" id="ARBA00022837"/>
    </source>
</evidence>
<dbReference type="Pfam" id="PF09286">
    <property type="entry name" value="Pro-kuma_activ"/>
    <property type="match status" value="1"/>
</dbReference>
<dbReference type="InterPro" id="IPR036852">
    <property type="entry name" value="Peptidase_S8/S53_dom_sf"/>
</dbReference>
<keyword evidence="3 7" id="KW-0378">Hydrolase</keyword>
<feature type="binding site" evidence="7">
    <location>
        <position position="686"/>
    </location>
    <ligand>
        <name>Ca(2+)</name>
        <dbReference type="ChEBI" id="CHEBI:29108"/>
    </ligand>
</feature>
<evidence type="ECO:0000256" key="1">
    <source>
        <dbReference type="ARBA" id="ARBA00022670"/>
    </source>
</evidence>
<keyword evidence="8" id="KW-0732">Signal</keyword>
<dbReference type="SMART" id="SM00944">
    <property type="entry name" value="Pro-kuma_activ"/>
    <property type="match status" value="1"/>
</dbReference>
<dbReference type="InterPro" id="IPR015366">
    <property type="entry name" value="S53_propep"/>
</dbReference>
<feature type="binding site" evidence="7">
    <location>
        <position position="664"/>
    </location>
    <ligand>
        <name>Ca(2+)</name>
        <dbReference type="ChEBI" id="CHEBI:29108"/>
    </ligand>
</feature>
<keyword evidence="4 7" id="KW-0720">Serine protease</keyword>
<dbReference type="GO" id="GO:0008240">
    <property type="term" value="F:tripeptidyl-peptidase activity"/>
    <property type="evidence" value="ECO:0007669"/>
    <property type="project" value="TreeGrafter"/>
</dbReference>
<dbReference type="FunFam" id="3.40.50.200:FF:000040">
    <property type="entry name" value="Predicted protein"/>
    <property type="match status" value="1"/>
</dbReference>
<evidence type="ECO:0000256" key="4">
    <source>
        <dbReference type="ARBA" id="ARBA00022825"/>
    </source>
</evidence>
<evidence type="ECO:0000313" key="11">
    <source>
        <dbReference type="Proteomes" id="UP001344447"/>
    </source>
</evidence>
<dbReference type="InterPro" id="IPR000209">
    <property type="entry name" value="Peptidase_S8/S53_dom"/>
</dbReference>
<keyword evidence="2 7" id="KW-0479">Metal-binding</keyword>
<evidence type="ECO:0000313" key="10">
    <source>
        <dbReference type="EMBL" id="KAK5578352.1"/>
    </source>
</evidence>
<evidence type="ECO:0000256" key="2">
    <source>
        <dbReference type="ARBA" id="ARBA00022723"/>
    </source>
</evidence>
<dbReference type="InterPro" id="IPR023828">
    <property type="entry name" value="Peptidase_S8_Ser-AS"/>
</dbReference>
<dbReference type="PROSITE" id="PS51695">
    <property type="entry name" value="SEDOLISIN"/>
    <property type="match status" value="1"/>
</dbReference>
<feature type="signal peptide" evidence="8">
    <location>
        <begin position="1"/>
        <end position="22"/>
    </location>
</feature>
<keyword evidence="5 7" id="KW-0106">Calcium</keyword>
<dbReference type="GO" id="GO:0006508">
    <property type="term" value="P:proteolysis"/>
    <property type="evidence" value="ECO:0007669"/>
    <property type="project" value="UniProtKB-KW"/>
</dbReference>
<dbReference type="GO" id="GO:0004252">
    <property type="term" value="F:serine-type endopeptidase activity"/>
    <property type="evidence" value="ECO:0007669"/>
    <property type="project" value="UniProtKB-UniRule"/>
</dbReference>
<dbReference type="PANTHER" id="PTHR14218">
    <property type="entry name" value="PROTEASE S8 TRIPEPTIDYL PEPTIDASE I CLN2"/>
    <property type="match status" value="1"/>
</dbReference>
<organism evidence="10 11">
    <name type="scientific">Dictyostelium firmibasis</name>
    <dbReference type="NCBI Taxonomy" id="79012"/>
    <lineage>
        <taxon>Eukaryota</taxon>
        <taxon>Amoebozoa</taxon>
        <taxon>Evosea</taxon>
        <taxon>Eumycetozoa</taxon>
        <taxon>Dictyostelia</taxon>
        <taxon>Dictyosteliales</taxon>
        <taxon>Dictyosteliaceae</taxon>
        <taxon>Dictyostelium</taxon>
    </lineage>
</organism>
<dbReference type="InterPro" id="IPR050819">
    <property type="entry name" value="Tripeptidyl-peptidase_I"/>
</dbReference>
<keyword evidence="1 7" id="KW-0645">Protease</keyword>
<reference evidence="10 11" key="1">
    <citation type="submission" date="2023-11" db="EMBL/GenBank/DDBJ databases">
        <title>Dfirmibasis_genome.</title>
        <authorList>
            <person name="Edelbroek B."/>
            <person name="Kjellin J."/>
            <person name="Jerlstrom-Hultqvist J."/>
            <person name="Soderbom F."/>
        </authorList>
    </citation>
    <scope>NUCLEOTIDE SEQUENCE [LARGE SCALE GENOMIC DNA]</scope>
    <source>
        <strain evidence="10 11">TNS-C-14</strain>
    </source>
</reference>
<proteinExistence type="predicted"/>
<evidence type="ECO:0000256" key="3">
    <source>
        <dbReference type="ARBA" id="ARBA00022801"/>
    </source>
</evidence>
<dbReference type="EMBL" id="JAVFKY010000003">
    <property type="protein sequence ID" value="KAK5578352.1"/>
    <property type="molecule type" value="Genomic_DNA"/>
</dbReference>
<evidence type="ECO:0000256" key="8">
    <source>
        <dbReference type="SAM" id="SignalP"/>
    </source>
</evidence>
<evidence type="ECO:0000256" key="6">
    <source>
        <dbReference type="ARBA" id="ARBA00023145"/>
    </source>
</evidence>
<feature type="active site" description="Charge relay system" evidence="7">
    <location>
        <position position="279"/>
    </location>
</feature>
<feature type="binding site" evidence="7">
    <location>
        <position position="663"/>
    </location>
    <ligand>
        <name>Ca(2+)</name>
        <dbReference type="ChEBI" id="CHEBI:29108"/>
    </ligand>
</feature>
<dbReference type="Proteomes" id="UP001344447">
    <property type="component" value="Unassembled WGS sequence"/>
</dbReference>
<dbReference type="SUPFAM" id="SSF54897">
    <property type="entry name" value="Protease propeptides/inhibitors"/>
    <property type="match status" value="1"/>
</dbReference>
<dbReference type="PROSITE" id="PS00138">
    <property type="entry name" value="SUBTILASE_SER"/>
    <property type="match status" value="1"/>
</dbReference>
<dbReference type="AlphaFoldDB" id="A0AAN7TY79"/>
<evidence type="ECO:0000256" key="7">
    <source>
        <dbReference type="PROSITE-ProRule" id="PRU01032"/>
    </source>
</evidence>
<comment type="caution">
    <text evidence="10">The sequence shown here is derived from an EMBL/GenBank/DDBJ whole genome shotgun (WGS) entry which is preliminary data.</text>
</comment>
<gene>
    <name evidence="10" type="ORF">RB653_008022</name>
</gene>
<dbReference type="Gene3D" id="3.40.50.200">
    <property type="entry name" value="Peptidase S8/S53 domain"/>
    <property type="match status" value="2"/>
</dbReference>
<feature type="active site" description="Charge relay system" evidence="7">
    <location>
        <position position="275"/>
    </location>
</feature>
<feature type="active site" description="Charge relay system" evidence="7">
    <location>
        <position position="618"/>
    </location>
</feature>
<name>A0AAN7TY79_9MYCE</name>
<protein>
    <recommendedName>
        <fullName evidence="9">Peptidase S53 domain-containing protein</fullName>
    </recommendedName>
</protein>
<keyword evidence="11" id="KW-1185">Reference proteome</keyword>